<comment type="similarity">
    <text evidence="1">In the C-terminal section; belongs to the transposase 35 family.</text>
</comment>
<dbReference type="Pfam" id="PF01385">
    <property type="entry name" value="OrfB_IS605"/>
    <property type="match status" value="1"/>
</dbReference>
<evidence type="ECO:0000313" key="6">
    <source>
        <dbReference type="EMBL" id="AFZ46104.1"/>
    </source>
</evidence>
<dbReference type="KEGG" id="csn:Cyast_0121"/>
<dbReference type="GO" id="GO:0003677">
    <property type="term" value="F:DNA binding"/>
    <property type="evidence" value="ECO:0007669"/>
    <property type="project" value="UniProtKB-KW"/>
</dbReference>
<dbReference type="BioCyc" id="CSTA292563:G1353-120-MONOMER"/>
<dbReference type="STRING" id="292563.Cyast_0121"/>
<sequence length="408" mass="46789">MIVLEYRLKGKQYQYQAIDDSIRTAQFIRNKALRLWMDGDKVNKYDLNKYCAVLAKEYPFASELNSTARQASAERAWSSISRFFDNCKKGVKGKKGYPKFKENSRSVEYKASGWKLDEKTKKHITFTDKKGIGRLKLVGSRDIYFYNASDIKRVRLVKRADGYYCQFSVKVNMQIETQPTNKVVGLDVGLKEFLTDSEGNKVENPRFLRKAEKAINRANRQKSKKFVKGKKPQSNNYHKAKVRYARKHLKVSRQRKEFAKSVAYCVIKSNDLVAYEDLNVKGMVRNRKLAKSISDAGWTIFRQWLEYFGYKYGKITVAVPPHNTSQDCSNCGQKVQKSLSTRTHVCPHCGHIEDRDWNAAKNILIKALRTVGHTGTYAWGDLPSWAIGVNLSSNGESVNQESPPSTDR</sequence>
<dbReference type="InterPro" id="IPR010095">
    <property type="entry name" value="Cas12f1-like_TNB"/>
</dbReference>
<evidence type="ECO:0000256" key="4">
    <source>
        <dbReference type="ARBA" id="ARBA00023172"/>
    </source>
</evidence>
<dbReference type="AlphaFoldDB" id="K9YGV9"/>
<dbReference type="GO" id="GO:0006310">
    <property type="term" value="P:DNA recombination"/>
    <property type="evidence" value="ECO:0007669"/>
    <property type="project" value="UniProtKB-KW"/>
</dbReference>
<dbReference type="NCBIfam" id="NF040570">
    <property type="entry name" value="guided_TnpB"/>
    <property type="match status" value="1"/>
</dbReference>
<evidence type="ECO:0000313" key="7">
    <source>
        <dbReference type="Proteomes" id="UP000010483"/>
    </source>
</evidence>
<dbReference type="eggNOG" id="COG0675">
    <property type="taxonomic scope" value="Bacteria"/>
</dbReference>
<dbReference type="Proteomes" id="UP000010483">
    <property type="component" value="Chromosome"/>
</dbReference>
<organism evidence="6 7">
    <name type="scientific">Cyanobacterium stanieri (strain ATCC 29140 / PCC 7202)</name>
    <dbReference type="NCBI Taxonomy" id="292563"/>
    <lineage>
        <taxon>Bacteria</taxon>
        <taxon>Bacillati</taxon>
        <taxon>Cyanobacteriota</taxon>
        <taxon>Cyanophyceae</taxon>
        <taxon>Oscillatoriophycideae</taxon>
        <taxon>Chroococcales</taxon>
        <taxon>Geminocystaceae</taxon>
        <taxon>Cyanobacterium</taxon>
    </lineage>
</organism>
<feature type="domain" description="C2H2-type" evidence="5">
    <location>
        <begin position="328"/>
        <end position="348"/>
    </location>
</feature>
<keyword evidence="7" id="KW-1185">Reference proteome</keyword>
<evidence type="ECO:0000256" key="2">
    <source>
        <dbReference type="ARBA" id="ARBA00022578"/>
    </source>
</evidence>
<dbReference type="HOGENOM" id="CLU_032903_1_1_3"/>
<reference evidence="7" key="1">
    <citation type="journal article" date="2013" name="Proc. Natl. Acad. Sci. U.S.A.">
        <title>Improving the coverage of the cyanobacterial phylum using diversity-driven genome sequencing.</title>
        <authorList>
            <person name="Shih P.M."/>
            <person name="Wu D."/>
            <person name="Latifi A."/>
            <person name="Axen S.D."/>
            <person name="Fewer D.P."/>
            <person name="Talla E."/>
            <person name="Calteau A."/>
            <person name="Cai F."/>
            <person name="Tandeau de Marsac N."/>
            <person name="Rippka R."/>
            <person name="Herdman M."/>
            <person name="Sivonen K."/>
            <person name="Coursin T."/>
            <person name="Laurent T."/>
            <person name="Goodwin L."/>
            <person name="Nolan M."/>
            <person name="Davenport K.W."/>
            <person name="Han C.S."/>
            <person name="Rubin E.M."/>
            <person name="Eisen J.A."/>
            <person name="Woyke T."/>
            <person name="Gugger M."/>
            <person name="Kerfeld C.A."/>
        </authorList>
    </citation>
    <scope>NUCLEOTIDE SEQUENCE [LARGE SCALE GENOMIC DNA]</scope>
    <source>
        <strain evidence="7">ATCC 29140 / PCC 7202</strain>
    </source>
</reference>
<dbReference type="PATRIC" id="fig|292563.3.peg.128"/>
<evidence type="ECO:0000259" key="5">
    <source>
        <dbReference type="PROSITE" id="PS00028"/>
    </source>
</evidence>
<dbReference type="GO" id="GO:0032196">
    <property type="term" value="P:transposition"/>
    <property type="evidence" value="ECO:0007669"/>
    <property type="project" value="UniProtKB-KW"/>
</dbReference>
<proteinExistence type="inferred from homology"/>
<dbReference type="InterPro" id="IPR013087">
    <property type="entry name" value="Znf_C2H2_type"/>
</dbReference>
<protein>
    <submittedName>
        <fullName evidence="6">Transposase</fullName>
    </submittedName>
</protein>
<name>K9YGV9_CYASC</name>
<dbReference type="PROSITE" id="PS00028">
    <property type="entry name" value="ZINC_FINGER_C2H2_1"/>
    <property type="match status" value="1"/>
</dbReference>
<dbReference type="InterPro" id="IPR001959">
    <property type="entry name" value="Transposase"/>
</dbReference>
<accession>K9YGV9</accession>
<keyword evidence="2" id="KW-0815">Transposition</keyword>
<dbReference type="Pfam" id="PF07282">
    <property type="entry name" value="Cas12f1-like_TNB"/>
    <property type="match status" value="1"/>
</dbReference>
<dbReference type="EMBL" id="CP003940">
    <property type="protein sequence ID" value="AFZ46104.1"/>
    <property type="molecule type" value="Genomic_DNA"/>
</dbReference>
<gene>
    <name evidence="6" type="ordered locus">Cyast_0121</name>
</gene>
<keyword evidence="3" id="KW-0238">DNA-binding</keyword>
<evidence type="ECO:0000256" key="1">
    <source>
        <dbReference type="ARBA" id="ARBA00008761"/>
    </source>
</evidence>
<keyword evidence="4" id="KW-0233">DNA recombination</keyword>
<evidence type="ECO:0000256" key="3">
    <source>
        <dbReference type="ARBA" id="ARBA00023125"/>
    </source>
</evidence>